<feature type="transmembrane region" description="Helical" evidence="2">
    <location>
        <begin position="49"/>
        <end position="68"/>
    </location>
</feature>
<accession>A0AAU7R7D0</accession>
<keyword evidence="2" id="KW-1133">Transmembrane helix</keyword>
<name>A0AAU7R7D0_9ACTN</name>
<evidence type="ECO:0008006" key="4">
    <source>
        <dbReference type="Google" id="ProtNLM"/>
    </source>
</evidence>
<feature type="compositionally biased region" description="Low complexity" evidence="1">
    <location>
        <begin position="20"/>
        <end position="34"/>
    </location>
</feature>
<keyword evidence="2" id="KW-0812">Transmembrane</keyword>
<sequence>MASESGTAVAAGSALRALPRPRTATRSASATAPPQAHAVADASDGGARVAAIVIAAAWHLAVALPAVWQAGPGMAVPAVVAAGWLVTALVGVGAGVRLLRGGLPAAGPLAAVLLIVDAAVVAGAGERFLFSTANWVWGGLAWFFLLVLWQRPVRWLLVMLAAHGTIALAAVVSYGATAPADLSRAAMYVYGTSTLPVAVFVGAAALTAQARDRAATAAATLAVAAEQEAAERARTERQARLALVSGTAEEVLAELAAGDADPADPAVRRSSVLAAARLRRLIAESDDVPDALLHELRAAADLAERNGLPIDLVSVGTLPELPVEIRRGLADPLTAALAAAEGWARLTVVAGPDEVVVSLVTPDHDGPDEPATGGDGPVEHLHERDGEIRWTQTRWRRT</sequence>
<dbReference type="AlphaFoldDB" id="A0AAU7R7D0"/>
<reference evidence="3" key="1">
    <citation type="submission" date="2024-06" db="EMBL/GenBank/DDBJ databases">
        <title>Micromonospora sp. strain HUAS YX12 genome sequences.</title>
        <authorList>
            <person name="Mo P."/>
        </authorList>
    </citation>
    <scope>NUCLEOTIDE SEQUENCE</scope>
    <source>
        <strain evidence="3">HUAS YX12</strain>
    </source>
</reference>
<feature type="transmembrane region" description="Helical" evidence="2">
    <location>
        <begin position="103"/>
        <end position="122"/>
    </location>
</feature>
<evidence type="ECO:0000256" key="1">
    <source>
        <dbReference type="SAM" id="MobiDB-lite"/>
    </source>
</evidence>
<dbReference type="RefSeq" id="WP_349880705.1">
    <property type="nucleotide sequence ID" value="NZ_CP157974.1"/>
</dbReference>
<evidence type="ECO:0000256" key="2">
    <source>
        <dbReference type="SAM" id="Phobius"/>
    </source>
</evidence>
<protein>
    <recommendedName>
        <fullName evidence="4">Histidine kinase</fullName>
    </recommendedName>
</protein>
<feature type="transmembrane region" description="Helical" evidence="2">
    <location>
        <begin position="155"/>
        <end position="176"/>
    </location>
</feature>
<feature type="compositionally biased region" description="Basic and acidic residues" evidence="1">
    <location>
        <begin position="377"/>
        <end position="388"/>
    </location>
</feature>
<feature type="transmembrane region" description="Helical" evidence="2">
    <location>
        <begin position="74"/>
        <end position="96"/>
    </location>
</feature>
<proteinExistence type="predicted"/>
<keyword evidence="2" id="KW-0472">Membrane</keyword>
<evidence type="ECO:0000313" key="3">
    <source>
        <dbReference type="EMBL" id="XBT84519.1"/>
    </source>
</evidence>
<dbReference type="EMBL" id="CP157974">
    <property type="protein sequence ID" value="XBT84519.1"/>
    <property type="molecule type" value="Genomic_DNA"/>
</dbReference>
<feature type="transmembrane region" description="Helical" evidence="2">
    <location>
        <begin position="188"/>
        <end position="208"/>
    </location>
</feature>
<feature type="region of interest" description="Disordered" evidence="1">
    <location>
        <begin position="1"/>
        <end position="37"/>
    </location>
</feature>
<feature type="region of interest" description="Disordered" evidence="1">
    <location>
        <begin position="361"/>
        <end position="398"/>
    </location>
</feature>
<organism evidence="3">
    <name type="scientific">Micromonospora sp. HUAS YX12</name>
    <dbReference type="NCBI Taxonomy" id="3156396"/>
    <lineage>
        <taxon>Bacteria</taxon>
        <taxon>Bacillati</taxon>
        <taxon>Actinomycetota</taxon>
        <taxon>Actinomycetes</taxon>
        <taxon>Micromonosporales</taxon>
        <taxon>Micromonosporaceae</taxon>
        <taxon>Micromonospora</taxon>
    </lineage>
</organism>
<gene>
    <name evidence="3" type="ORF">ABIH81_14180</name>
</gene>
<feature type="transmembrane region" description="Helical" evidence="2">
    <location>
        <begin position="128"/>
        <end position="148"/>
    </location>
</feature>